<evidence type="ECO:0000313" key="2">
    <source>
        <dbReference type="Proteomes" id="UP001242903"/>
    </source>
</evidence>
<organism evidence="1 2">
    <name type="scientific">Leuconostoc falkenbergense</name>
    <dbReference type="NCBI Taxonomy" id="2766470"/>
    <lineage>
        <taxon>Bacteria</taxon>
        <taxon>Bacillati</taxon>
        <taxon>Bacillota</taxon>
        <taxon>Bacilli</taxon>
        <taxon>Lactobacillales</taxon>
        <taxon>Lactobacillaceae</taxon>
        <taxon>Leuconostoc</taxon>
    </lineage>
</organism>
<accession>A0ABT7S115</accession>
<name>A0ABT7S115_9LACO</name>
<dbReference type="RefSeq" id="WP_289457033.1">
    <property type="nucleotide sequence ID" value="NZ_JAUCAQ010000024.1"/>
</dbReference>
<sequence>MSVDQARNLMRDSGISDGAFSNNDINKYIIEANKKHKDFIEYLKSLGF</sequence>
<dbReference type="EMBL" id="JAUCAQ010000024">
    <property type="protein sequence ID" value="MDM7647257.1"/>
    <property type="molecule type" value="Genomic_DNA"/>
</dbReference>
<protein>
    <submittedName>
        <fullName evidence="1">Uncharacterized protein</fullName>
    </submittedName>
</protein>
<dbReference type="Proteomes" id="UP001242903">
    <property type="component" value="Unassembled WGS sequence"/>
</dbReference>
<gene>
    <name evidence="1" type="ORF">QUE93_09545</name>
</gene>
<evidence type="ECO:0000313" key="1">
    <source>
        <dbReference type="EMBL" id="MDM7647257.1"/>
    </source>
</evidence>
<proteinExistence type="predicted"/>
<reference evidence="1 2" key="1">
    <citation type="submission" date="2023-06" db="EMBL/GenBank/DDBJ databases">
        <title>Draft Genome Sequences of lactic acid bacteria strains isolated from fermented milk products.</title>
        <authorList>
            <person name="Elcheninov A.G."/>
            <person name="Klyukina A."/>
            <person name="Zayulina K.S."/>
            <person name="Gavirova L.A."/>
            <person name="Shcherbakova P.A."/>
            <person name="Shestakov A.I."/>
            <person name="Kublanov I.V."/>
            <person name="Kochetkova T.V."/>
        </authorList>
    </citation>
    <scope>NUCLEOTIDE SEQUENCE [LARGE SCALE GENOMIC DNA]</scope>
    <source>
        <strain evidence="1 2">TOM.81</strain>
    </source>
</reference>
<comment type="caution">
    <text evidence="1">The sequence shown here is derived from an EMBL/GenBank/DDBJ whole genome shotgun (WGS) entry which is preliminary data.</text>
</comment>
<keyword evidence="2" id="KW-1185">Reference proteome</keyword>